<organism evidence="1 2">
    <name type="scientific">Candidatus Faecalibacterium faecipullorum</name>
    <dbReference type="NCBI Taxonomy" id="2838578"/>
    <lineage>
        <taxon>Bacteria</taxon>
        <taxon>Bacillati</taxon>
        <taxon>Bacillota</taxon>
        <taxon>Clostridia</taxon>
        <taxon>Eubacteriales</taxon>
        <taxon>Oscillospiraceae</taxon>
        <taxon>Faecalibacterium</taxon>
    </lineage>
</organism>
<comment type="caution">
    <text evidence="1">The sequence shown here is derived from an EMBL/GenBank/DDBJ whole genome shotgun (WGS) entry which is preliminary data.</text>
</comment>
<protein>
    <submittedName>
        <fullName evidence="1">Sporulation protein YqfD</fullName>
    </submittedName>
</protein>
<dbReference type="AlphaFoldDB" id="A0A9D2MGX3"/>
<dbReference type="Pfam" id="PF06898">
    <property type="entry name" value="YqfD"/>
    <property type="match status" value="1"/>
</dbReference>
<name>A0A9D2MGX3_9FIRM</name>
<gene>
    <name evidence="1" type="ORF">H9771_09300</name>
</gene>
<accession>A0A9D2MGX3</accession>
<dbReference type="EMBL" id="DWXX01000178">
    <property type="protein sequence ID" value="HJB59828.1"/>
    <property type="molecule type" value="Genomic_DNA"/>
</dbReference>
<dbReference type="Proteomes" id="UP000824211">
    <property type="component" value="Unassembled WGS sequence"/>
</dbReference>
<proteinExistence type="predicted"/>
<dbReference type="InterPro" id="IPR010690">
    <property type="entry name" value="YqfD"/>
</dbReference>
<reference evidence="1" key="2">
    <citation type="submission" date="2021-04" db="EMBL/GenBank/DDBJ databases">
        <authorList>
            <person name="Gilroy R."/>
        </authorList>
    </citation>
    <scope>NUCLEOTIDE SEQUENCE</scope>
    <source>
        <strain evidence="1">ChiHjej9B8-13557</strain>
    </source>
</reference>
<evidence type="ECO:0000313" key="1">
    <source>
        <dbReference type="EMBL" id="HJB59828.1"/>
    </source>
</evidence>
<evidence type="ECO:0000313" key="2">
    <source>
        <dbReference type="Proteomes" id="UP000824211"/>
    </source>
</evidence>
<sequence>MQAVQLWAGAAFSARGGDIEGLLNDAAAVGLQLSVITARPGGFDGSCAAWRYRRLAALARRRHVRLRVARRRGVFFALRPLLRRTGLWVGLALFLPCLAWGRGLVWAVDYHGLTAGQQVRAAAILREAAGLAPGARATGERLDTGAYALLQSGEFSWASLNFFGGRLEVEAAAAAPAPAVFTGKLQTLCARAAGVVTAVELKSGTALVAPGQQVEAGQPLIGTARTERDGTPIFAPAAGTVTARVEWSASYEQPLSAQLPLLTGRKSVRLRLRCGPLDWALPAFGSGAAGDAAEVTRHMQLELWGLPLPVSVEETTAYQRAVGEAAWPDGLALSMARLHCLRALAEEWPGAELVAQKESVEMGAHSLRYAVTYTLLADIVSR</sequence>
<reference evidence="1" key="1">
    <citation type="journal article" date="2021" name="PeerJ">
        <title>Extensive microbial diversity within the chicken gut microbiome revealed by metagenomics and culture.</title>
        <authorList>
            <person name="Gilroy R."/>
            <person name="Ravi A."/>
            <person name="Getino M."/>
            <person name="Pursley I."/>
            <person name="Horton D.L."/>
            <person name="Alikhan N.F."/>
            <person name="Baker D."/>
            <person name="Gharbi K."/>
            <person name="Hall N."/>
            <person name="Watson M."/>
            <person name="Adriaenssens E.M."/>
            <person name="Foster-Nyarko E."/>
            <person name="Jarju S."/>
            <person name="Secka A."/>
            <person name="Antonio M."/>
            <person name="Oren A."/>
            <person name="Chaudhuri R.R."/>
            <person name="La Ragione R."/>
            <person name="Hildebrand F."/>
            <person name="Pallen M.J."/>
        </authorList>
    </citation>
    <scope>NUCLEOTIDE SEQUENCE</scope>
    <source>
        <strain evidence="1">ChiHjej9B8-13557</strain>
    </source>
</reference>